<evidence type="ECO:0000256" key="1">
    <source>
        <dbReference type="SAM" id="MobiDB-lite"/>
    </source>
</evidence>
<feature type="compositionally biased region" description="Low complexity" evidence="1">
    <location>
        <begin position="1"/>
        <end position="16"/>
    </location>
</feature>
<gene>
    <name evidence="2" type="ORF">Q8A67_000001</name>
</gene>
<comment type="caution">
    <text evidence="2">The sequence shown here is derived from an EMBL/GenBank/DDBJ whole genome shotgun (WGS) entry which is preliminary data.</text>
</comment>
<dbReference type="AlphaFoldDB" id="A0AA88T821"/>
<organism evidence="2 3">
    <name type="scientific">Cirrhinus molitorella</name>
    <name type="common">mud carp</name>
    <dbReference type="NCBI Taxonomy" id="172907"/>
    <lineage>
        <taxon>Eukaryota</taxon>
        <taxon>Metazoa</taxon>
        <taxon>Chordata</taxon>
        <taxon>Craniata</taxon>
        <taxon>Vertebrata</taxon>
        <taxon>Euteleostomi</taxon>
        <taxon>Actinopterygii</taxon>
        <taxon>Neopterygii</taxon>
        <taxon>Teleostei</taxon>
        <taxon>Ostariophysi</taxon>
        <taxon>Cypriniformes</taxon>
        <taxon>Cyprinidae</taxon>
        <taxon>Labeoninae</taxon>
        <taxon>Labeonini</taxon>
        <taxon>Cirrhinus</taxon>
    </lineage>
</organism>
<dbReference type="EMBL" id="JAUYZG010000026">
    <property type="protein sequence ID" value="KAK2865113.1"/>
    <property type="molecule type" value="Genomic_DNA"/>
</dbReference>
<dbReference type="Proteomes" id="UP001187343">
    <property type="component" value="Unassembled WGS sequence"/>
</dbReference>
<sequence length="167" mass="18449">MTSRPPTNFTSPTSPTHQAVEHRRLFEAALEGKERGPPSTADVPVKRRSPKAGTSKVSGSPCVGLQRLGRRGRVPRVWDVQSRVHRGKSASRNRIESALGQRDDRLLTRARSAVAVTPMKRPKTSVQAVSPLKIQQGPSSVTLLGMQKRKKATEAVKKAMQRRRQCK</sequence>
<name>A0AA88T821_9TELE</name>
<evidence type="ECO:0000313" key="3">
    <source>
        <dbReference type="Proteomes" id="UP001187343"/>
    </source>
</evidence>
<feature type="region of interest" description="Disordered" evidence="1">
    <location>
        <begin position="1"/>
        <end position="20"/>
    </location>
</feature>
<keyword evidence="3" id="KW-1185">Reference proteome</keyword>
<accession>A0AA88T821</accession>
<protein>
    <submittedName>
        <fullName evidence="2">Uncharacterized protein</fullName>
    </submittedName>
</protein>
<reference evidence="2" key="1">
    <citation type="submission" date="2023-08" db="EMBL/GenBank/DDBJ databases">
        <title>Chromosome-level Genome Assembly of mud carp (Cirrhinus molitorella).</title>
        <authorList>
            <person name="Liu H."/>
        </authorList>
    </citation>
    <scope>NUCLEOTIDE SEQUENCE</scope>
    <source>
        <strain evidence="2">Prfri</strain>
        <tissue evidence="2">Muscle</tissue>
    </source>
</reference>
<evidence type="ECO:0000313" key="2">
    <source>
        <dbReference type="EMBL" id="KAK2865113.1"/>
    </source>
</evidence>
<proteinExistence type="predicted"/>
<feature type="region of interest" description="Disordered" evidence="1">
    <location>
        <begin position="29"/>
        <end position="65"/>
    </location>
</feature>